<dbReference type="Proteomes" id="UP000288716">
    <property type="component" value="Unassembled WGS sequence"/>
</dbReference>
<proteinExistence type="predicted"/>
<dbReference type="PROSITE" id="PS50994">
    <property type="entry name" value="INTEGRASE"/>
    <property type="match status" value="1"/>
</dbReference>
<dbReference type="EMBL" id="NCKV01030770">
    <property type="protein sequence ID" value="RWS19058.1"/>
    <property type="molecule type" value="Genomic_DNA"/>
</dbReference>
<keyword evidence="3" id="KW-1185">Reference proteome</keyword>
<evidence type="ECO:0000313" key="2">
    <source>
        <dbReference type="EMBL" id="RWS19058.1"/>
    </source>
</evidence>
<evidence type="ECO:0000259" key="1">
    <source>
        <dbReference type="PROSITE" id="PS50994"/>
    </source>
</evidence>
<dbReference type="PANTHER" id="PTHR38681:SF1">
    <property type="entry name" value="RETROVIRUS-RELATED POL POLYPROTEIN FROM TRANSPOSON 412-LIKE PROTEIN"/>
    <property type="match status" value="1"/>
</dbReference>
<dbReference type="Pfam" id="PF00665">
    <property type="entry name" value="rve"/>
    <property type="match status" value="1"/>
</dbReference>
<evidence type="ECO:0000313" key="3">
    <source>
        <dbReference type="Proteomes" id="UP000288716"/>
    </source>
</evidence>
<dbReference type="SUPFAM" id="SSF53098">
    <property type="entry name" value="Ribonuclease H-like"/>
    <property type="match status" value="1"/>
</dbReference>
<dbReference type="OrthoDB" id="6506414at2759"/>
<dbReference type="PANTHER" id="PTHR38681">
    <property type="entry name" value="RETROVIRUS-RELATED POL POLYPROTEIN FROM TRANSPOSON 412-LIKE PROTEIN-RELATED"/>
    <property type="match status" value="1"/>
</dbReference>
<accession>A0A443RV99</accession>
<dbReference type="InterPro" id="IPR036397">
    <property type="entry name" value="RNaseH_sf"/>
</dbReference>
<feature type="non-terminal residue" evidence="2">
    <location>
        <position position="137"/>
    </location>
</feature>
<sequence>MLHCLPKIKNFALHKKQTLKPDARFAHIHVDIVGPLPLTNGYAYCLTIVDRFTQWPEAIPIADITADTVARNLVSNWVSRFGCPSVITTDQAIKAQNTSNWRSVLPTVLLGIRTAFKDDLQASTAELVYGTELRLPA</sequence>
<reference evidence="2 3" key="1">
    <citation type="journal article" date="2018" name="Gigascience">
        <title>Genomes of trombidid mites reveal novel predicted allergens and laterally-transferred genes associated with secondary metabolism.</title>
        <authorList>
            <person name="Dong X."/>
            <person name="Chaisiri K."/>
            <person name="Xia D."/>
            <person name="Armstrong S.D."/>
            <person name="Fang Y."/>
            <person name="Donnelly M.J."/>
            <person name="Kadowaki T."/>
            <person name="McGarry J.W."/>
            <person name="Darby A.C."/>
            <person name="Makepeace B.L."/>
        </authorList>
    </citation>
    <scope>NUCLEOTIDE SEQUENCE [LARGE SCALE GENOMIC DNA]</scope>
    <source>
        <strain evidence="2">UoL-UT</strain>
    </source>
</reference>
<feature type="domain" description="Integrase catalytic" evidence="1">
    <location>
        <begin position="17"/>
        <end position="137"/>
    </location>
</feature>
<dbReference type="Gene3D" id="3.30.420.10">
    <property type="entry name" value="Ribonuclease H-like superfamily/Ribonuclease H"/>
    <property type="match status" value="1"/>
</dbReference>
<name>A0A443RV99_9ACAR</name>
<dbReference type="GO" id="GO:0015074">
    <property type="term" value="P:DNA integration"/>
    <property type="evidence" value="ECO:0007669"/>
    <property type="project" value="InterPro"/>
</dbReference>
<gene>
    <name evidence="2" type="ORF">B4U80_05295</name>
</gene>
<dbReference type="GO" id="GO:0003676">
    <property type="term" value="F:nucleic acid binding"/>
    <property type="evidence" value="ECO:0007669"/>
    <property type="project" value="InterPro"/>
</dbReference>
<dbReference type="InterPro" id="IPR001584">
    <property type="entry name" value="Integrase_cat-core"/>
</dbReference>
<comment type="caution">
    <text evidence="2">The sequence shown here is derived from an EMBL/GenBank/DDBJ whole genome shotgun (WGS) entry which is preliminary data.</text>
</comment>
<dbReference type="VEuPathDB" id="VectorBase:LDEU012982"/>
<organism evidence="2 3">
    <name type="scientific">Leptotrombidium deliense</name>
    <dbReference type="NCBI Taxonomy" id="299467"/>
    <lineage>
        <taxon>Eukaryota</taxon>
        <taxon>Metazoa</taxon>
        <taxon>Ecdysozoa</taxon>
        <taxon>Arthropoda</taxon>
        <taxon>Chelicerata</taxon>
        <taxon>Arachnida</taxon>
        <taxon>Acari</taxon>
        <taxon>Acariformes</taxon>
        <taxon>Trombidiformes</taxon>
        <taxon>Prostigmata</taxon>
        <taxon>Anystina</taxon>
        <taxon>Parasitengona</taxon>
        <taxon>Trombiculoidea</taxon>
        <taxon>Trombiculidae</taxon>
        <taxon>Leptotrombidium</taxon>
    </lineage>
</organism>
<dbReference type="InterPro" id="IPR012337">
    <property type="entry name" value="RNaseH-like_sf"/>
</dbReference>
<dbReference type="AlphaFoldDB" id="A0A443RV99"/>
<protein>
    <submittedName>
        <fullName evidence="2">Gag pol polyprotein-like protein</fullName>
    </submittedName>
</protein>